<dbReference type="SUPFAM" id="SSF53335">
    <property type="entry name" value="S-adenosyl-L-methionine-dependent methyltransferases"/>
    <property type="match status" value="1"/>
</dbReference>
<accession>A0ABD3QXB7</accession>
<evidence type="ECO:0000256" key="1">
    <source>
        <dbReference type="SAM" id="MobiDB-lite"/>
    </source>
</evidence>
<proteinExistence type="predicted"/>
<feature type="region of interest" description="Disordered" evidence="1">
    <location>
        <begin position="1"/>
        <end position="52"/>
    </location>
</feature>
<gene>
    <name evidence="2" type="ORF">ACHAW5_000404</name>
</gene>
<keyword evidence="3" id="KW-1185">Reference proteome</keyword>
<evidence type="ECO:0008006" key="4">
    <source>
        <dbReference type="Google" id="ProtNLM"/>
    </source>
</evidence>
<organism evidence="2 3">
    <name type="scientific">Stephanodiscus triporus</name>
    <dbReference type="NCBI Taxonomy" id="2934178"/>
    <lineage>
        <taxon>Eukaryota</taxon>
        <taxon>Sar</taxon>
        <taxon>Stramenopiles</taxon>
        <taxon>Ochrophyta</taxon>
        <taxon>Bacillariophyta</taxon>
        <taxon>Coscinodiscophyceae</taxon>
        <taxon>Thalassiosirophycidae</taxon>
        <taxon>Stephanodiscales</taxon>
        <taxon>Stephanodiscaceae</taxon>
        <taxon>Stephanodiscus</taxon>
    </lineage>
</organism>
<name>A0ABD3QXB7_9STRA</name>
<evidence type="ECO:0000313" key="3">
    <source>
        <dbReference type="Proteomes" id="UP001530315"/>
    </source>
</evidence>
<protein>
    <recommendedName>
        <fullName evidence="4">Methyltransferase type 11 domain-containing protein</fullName>
    </recommendedName>
</protein>
<dbReference type="EMBL" id="JALLAZ020000084">
    <property type="protein sequence ID" value="KAL3804451.1"/>
    <property type="molecule type" value="Genomic_DNA"/>
</dbReference>
<comment type="caution">
    <text evidence="2">The sequence shown here is derived from an EMBL/GenBank/DDBJ whole genome shotgun (WGS) entry which is preliminary data.</text>
</comment>
<dbReference type="AlphaFoldDB" id="A0ABD3QXB7"/>
<dbReference type="InterPro" id="IPR029063">
    <property type="entry name" value="SAM-dependent_MTases_sf"/>
</dbReference>
<dbReference type="Gene3D" id="3.40.50.150">
    <property type="entry name" value="Vaccinia Virus protein VP39"/>
    <property type="match status" value="1"/>
</dbReference>
<evidence type="ECO:0000313" key="2">
    <source>
        <dbReference type="EMBL" id="KAL3804451.1"/>
    </source>
</evidence>
<dbReference type="Pfam" id="PF13489">
    <property type="entry name" value="Methyltransf_23"/>
    <property type="match status" value="1"/>
</dbReference>
<sequence length="328" mass="36380">MPPLQRYPQRSPPDDLDDGKRYLMSSGSTLGSPKMSPRSPTSSRSPMGGGSGGESVRFVKVLPVFSAVVTLISLIVAIVKVEQSMYTTPNNDSDQELNKLGLSRAVEHAPIGSLGPSNTARSHYRYYDSLFYTTLQYGADAESVIEVGCASDPFIKYLDWVDRRTCVAPYFVDYANSKMESNLTTVERITADFMEYELPDNKKYDLLLCNQVLEHVPQPALFMKKLISSAKTSIISVPFKWGNCGKGKGCNHVTDGITLEKLLLWSAPHKPIHSGVVTEKVNYKYSRRIILVYEVSETVVATSPDNEMKQEIKDGGDASGEILNVYRK</sequence>
<reference evidence="2 3" key="1">
    <citation type="submission" date="2024-10" db="EMBL/GenBank/DDBJ databases">
        <title>Updated reference genomes for cyclostephanoid diatoms.</title>
        <authorList>
            <person name="Roberts W.R."/>
            <person name="Alverson A.J."/>
        </authorList>
    </citation>
    <scope>NUCLEOTIDE SEQUENCE [LARGE SCALE GENOMIC DNA]</scope>
    <source>
        <strain evidence="2 3">AJA276-08</strain>
    </source>
</reference>
<dbReference type="Proteomes" id="UP001530315">
    <property type="component" value="Unassembled WGS sequence"/>
</dbReference>
<feature type="compositionally biased region" description="Low complexity" evidence="1">
    <location>
        <begin position="32"/>
        <end position="46"/>
    </location>
</feature>